<gene>
    <name evidence="2" type="ORF">SODALDRAFT_330968</name>
</gene>
<feature type="compositionally biased region" description="Basic and acidic residues" evidence="1">
    <location>
        <begin position="95"/>
        <end position="104"/>
    </location>
</feature>
<evidence type="ECO:0000313" key="2">
    <source>
        <dbReference type="EMBL" id="ROT41244.1"/>
    </source>
</evidence>
<feature type="region of interest" description="Disordered" evidence="1">
    <location>
        <begin position="208"/>
        <end position="235"/>
    </location>
</feature>
<protein>
    <submittedName>
        <fullName evidence="2">Uncharacterized protein</fullName>
    </submittedName>
</protein>
<dbReference type="RefSeq" id="XP_028469050.1">
    <property type="nucleotide sequence ID" value="XM_028611338.1"/>
</dbReference>
<dbReference type="STRING" id="1314773.A0A3N2Q395"/>
<evidence type="ECO:0000256" key="1">
    <source>
        <dbReference type="SAM" id="MobiDB-lite"/>
    </source>
</evidence>
<dbReference type="GeneID" id="39579816"/>
<dbReference type="OrthoDB" id="5279705at2759"/>
<accession>A0A3N2Q395</accession>
<feature type="compositionally biased region" description="Polar residues" evidence="1">
    <location>
        <begin position="45"/>
        <end position="67"/>
    </location>
</feature>
<sequence>MFAIATMPAFPAPTGDMSTNPSWNHKHSQNHYRPSASSPLSSSPIRATSPLSPRSENDLNYITRQTQSSPISSSGPASKYFRYATRQIKPNPRQQRREEAQESRRKLFLQNVRQRADDRTYQRRDVEGKLLKSSWDREMRQRILTKRMEGDAFFSEADIDDAAEILIQERQREDVGQVRQSDANADEMMVDEIALQEERELEALLMSYDERPAGQQSQDVVQRPDPPSLSDDEDYDAIFMELASGSEGTDLVSSQQMDIS</sequence>
<feature type="compositionally biased region" description="Low complexity" evidence="1">
    <location>
        <begin position="34"/>
        <end position="44"/>
    </location>
</feature>
<evidence type="ECO:0000313" key="3">
    <source>
        <dbReference type="Proteomes" id="UP000272025"/>
    </source>
</evidence>
<keyword evidence="3" id="KW-1185">Reference proteome</keyword>
<dbReference type="AlphaFoldDB" id="A0A3N2Q395"/>
<organism evidence="2 3">
    <name type="scientific">Sodiomyces alkalinus (strain CBS 110278 / VKM F-3762 / F11)</name>
    <name type="common">Alkaliphilic filamentous fungus</name>
    <dbReference type="NCBI Taxonomy" id="1314773"/>
    <lineage>
        <taxon>Eukaryota</taxon>
        <taxon>Fungi</taxon>
        <taxon>Dikarya</taxon>
        <taxon>Ascomycota</taxon>
        <taxon>Pezizomycotina</taxon>
        <taxon>Sordariomycetes</taxon>
        <taxon>Hypocreomycetidae</taxon>
        <taxon>Glomerellales</taxon>
        <taxon>Plectosphaerellaceae</taxon>
        <taxon>Sodiomyces</taxon>
    </lineage>
</organism>
<name>A0A3N2Q395_SODAK</name>
<feature type="compositionally biased region" description="Low complexity" evidence="1">
    <location>
        <begin position="68"/>
        <end position="78"/>
    </location>
</feature>
<feature type="region of interest" description="Disordered" evidence="1">
    <location>
        <begin position="1"/>
        <end position="104"/>
    </location>
</feature>
<dbReference type="EMBL" id="ML119052">
    <property type="protein sequence ID" value="ROT41244.1"/>
    <property type="molecule type" value="Genomic_DNA"/>
</dbReference>
<proteinExistence type="predicted"/>
<reference evidence="2 3" key="1">
    <citation type="journal article" date="2018" name="Mol. Ecol.">
        <title>The obligate alkalophilic soda-lake fungus Sodiomyces alkalinus has shifted to a protein diet.</title>
        <authorList>
            <person name="Grum-Grzhimaylo A.A."/>
            <person name="Falkoski D.L."/>
            <person name="van den Heuvel J."/>
            <person name="Valero-Jimenez C.A."/>
            <person name="Min B."/>
            <person name="Choi I.G."/>
            <person name="Lipzen A."/>
            <person name="Daum C.G."/>
            <person name="Aanen D.K."/>
            <person name="Tsang A."/>
            <person name="Henrissat B."/>
            <person name="Bilanenko E.N."/>
            <person name="de Vries R.P."/>
            <person name="van Kan J.A.L."/>
            <person name="Grigoriev I.V."/>
            <person name="Debets A.J.M."/>
        </authorList>
    </citation>
    <scope>NUCLEOTIDE SEQUENCE [LARGE SCALE GENOMIC DNA]</scope>
    <source>
        <strain evidence="2 3">F11</strain>
    </source>
</reference>
<dbReference type="Proteomes" id="UP000272025">
    <property type="component" value="Unassembled WGS sequence"/>
</dbReference>